<gene>
    <name evidence="1" type="ORF">MAR_007068</name>
</gene>
<dbReference type="EMBL" id="CP111012">
    <property type="protein sequence ID" value="WAQ94597.1"/>
    <property type="molecule type" value="Genomic_DNA"/>
</dbReference>
<dbReference type="Proteomes" id="UP001164746">
    <property type="component" value="Chromosome 1"/>
</dbReference>
<keyword evidence="2" id="KW-1185">Reference proteome</keyword>
<evidence type="ECO:0000313" key="1">
    <source>
        <dbReference type="EMBL" id="WAQ94597.1"/>
    </source>
</evidence>
<organism evidence="1 2">
    <name type="scientific">Mya arenaria</name>
    <name type="common">Soft-shell clam</name>
    <dbReference type="NCBI Taxonomy" id="6604"/>
    <lineage>
        <taxon>Eukaryota</taxon>
        <taxon>Metazoa</taxon>
        <taxon>Spiralia</taxon>
        <taxon>Lophotrochozoa</taxon>
        <taxon>Mollusca</taxon>
        <taxon>Bivalvia</taxon>
        <taxon>Autobranchia</taxon>
        <taxon>Heteroconchia</taxon>
        <taxon>Euheterodonta</taxon>
        <taxon>Imparidentia</taxon>
        <taxon>Neoheterodontei</taxon>
        <taxon>Myida</taxon>
        <taxon>Myoidea</taxon>
        <taxon>Myidae</taxon>
        <taxon>Mya</taxon>
    </lineage>
</organism>
<accession>A0ABY7DAB8</accession>
<name>A0ABY7DAB8_MYAAR</name>
<evidence type="ECO:0000313" key="2">
    <source>
        <dbReference type="Proteomes" id="UP001164746"/>
    </source>
</evidence>
<protein>
    <submittedName>
        <fullName evidence="1">Uncharacterized protein</fullName>
    </submittedName>
</protein>
<sequence length="162" mass="18749">MKLIRRFVVKALQHNVHCRAEHIPGSHNILADYFYVTRLNPGPLFTFSDGSQVLKTFFSSNLRVILYFVDVILHSTKATVFVLALRPRQPNRDFRNRKFSAGSLGLSEIHPYTNATELNASMPYPVEIWSANESERLELWALSLPRRLYSENQQGECLIWKI</sequence>
<proteinExistence type="predicted"/>
<reference evidence="1" key="1">
    <citation type="submission" date="2022-11" db="EMBL/GenBank/DDBJ databases">
        <title>Centuries of genome instability and evolution in soft-shell clam transmissible cancer (bioRxiv).</title>
        <authorList>
            <person name="Hart S.F.M."/>
            <person name="Yonemitsu M.A."/>
            <person name="Giersch R.M."/>
            <person name="Beal B.F."/>
            <person name="Arriagada G."/>
            <person name="Davis B.W."/>
            <person name="Ostrander E.A."/>
            <person name="Goff S.P."/>
            <person name="Metzger M.J."/>
        </authorList>
    </citation>
    <scope>NUCLEOTIDE SEQUENCE</scope>
    <source>
        <strain evidence="1">MELC-2E11</strain>
        <tissue evidence="1">Siphon/mantle</tissue>
    </source>
</reference>